<feature type="short sequence motif" description="Nudix box" evidence="14">
    <location>
        <begin position="183"/>
        <end position="205"/>
    </location>
</feature>
<evidence type="ECO:0000256" key="7">
    <source>
        <dbReference type="ARBA" id="ARBA00022842"/>
    </source>
</evidence>
<dbReference type="PROSITE" id="PS00893">
    <property type="entry name" value="NUDIX_BOX"/>
    <property type="match status" value="1"/>
</dbReference>
<dbReference type="GO" id="GO:0005829">
    <property type="term" value="C:cytosol"/>
    <property type="evidence" value="ECO:0007669"/>
    <property type="project" value="TreeGrafter"/>
</dbReference>
<dbReference type="GO" id="GO:0046872">
    <property type="term" value="F:metal ion binding"/>
    <property type="evidence" value="ECO:0007669"/>
    <property type="project" value="UniProtKB-KW"/>
</dbReference>
<evidence type="ECO:0000256" key="9">
    <source>
        <dbReference type="ARBA" id="ARBA00030162"/>
    </source>
</evidence>
<evidence type="ECO:0000256" key="1">
    <source>
        <dbReference type="ARBA" id="ARBA00001946"/>
    </source>
</evidence>
<dbReference type="OrthoDB" id="5292471at2"/>
<evidence type="ECO:0000256" key="3">
    <source>
        <dbReference type="ARBA" id="ARBA00012453"/>
    </source>
</evidence>
<name>A0A1G7FE42_9RHOB</name>
<sequence length="297" mass="33633">MGVTYPLMDPMPPQYNALSDRYSPEQITYLYEVIHGEEPYLTEAFLRAAAEEVVLYIGQKPAGELRALRMMILIRAWARLRARRGTRPRAGDRRDMTRHDVTETNRQIPYSFFFAVDETHLTHTRFDGATSGEMRRAAFLMADAVTVLPYDPLRDRVLVIEQFRFGPYARGDARPWMLEPIAGRVDAGETAENTARREAEEEARVTLKALHKIAEYYPSSGGITEYVLSYIGIADLPEDVTGVGGLESEHEDIASTLISFDRLMQMCDAGQLDVGPLYMSALWLARHRDRLRAEAGV</sequence>
<protein>
    <recommendedName>
        <fullName evidence="4">ADP-ribose pyrophosphatase</fullName>
        <ecNumber evidence="3">3.6.1.13</ecNumber>
    </recommendedName>
    <alternativeName>
        <fullName evidence="9">ADP-ribose diphosphatase</fullName>
    </alternativeName>
    <alternativeName>
        <fullName evidence="11">ADP-ribose phosphohydrolase</fullName>
    </alternativeName>
    <alternativeName>
        <fullName evidence="10">Adenosine diphosphoribose pyrophosphatase</fullName>
    </alternativeName>
</protein>
<feature type="binding site" evidence="13">
    <location>
        <position position="202"/>
    </location>
    <ligand>
        <name>Mg(2+)</name>
        <dbReference type="ChEBI" id="CHEBI:18420"/>
        <label>1</label>
    </ligand>
</feature>
<dbReference type="GO" id="GO:0019144">
    <property type="term" value="F:ADP-sugar diphosphatase activity"/>
    <property type="evidence" value="ECO:0007669"/>
    <property type="project" value="TreeGrafter"/>
</dbReference>
<dbReference type="PANTHER" id="PTHR11839:SF5">
    <property type="entry name" value="ADP-RIBOSE PYROPHOSPHATASE"/>
    <property type="match status" value="1"/>
</dbReference>
<dbReference type="PANTHER" id="PTHR11839">
    <property type="entry name" value="UDP/ADP-SUGAR PYROPHOSPHATASE"/>
    <property type="match status" value="1"/>
</dbReference>
<dbReference type="EC" id="3.6.1.13" evidence="3"/>
<comment type="catalytic activity">
    <reaction evidence="12">
        <text>ADP-D-ribose + H2O = D-ribose 5-phosphate + AMP + 2 H(+)</text>
        <dbReference type="Rhea" id="RHEA:10412"/>
        <dbReference type="ChEBI" id="CHEBI:15377"/>
        <dbReference type="ChEBI" id="CHEBI:15378"/>
        <dbReference type="ChEBI" id="CHEBI:57967"/>
        <dbReference type="ChEBI" id="CHEBI:78346"/>
        <dbReference type="ChEBI" id="CHEBI:456215"/>
        <dbReference type="EC" id="3.6.1.13"/>
    </reaction>
</comment>
<dbReference type="GO" id="GO:0019693">
    <property type="term" value="P:ribose phosphate metabolic process"/>
    <property type="evidence" value="ECO:0007669"/>
    <property type="project" value="TreeGrafter"/>
</dbReference>
<dbReference type="InterPro" id="IPR015797">
    <property type="entry name" value="NUDIX_hydrolase-like_dom_sf"/>
</dbReference>
<comment type="function">
    <text evidence="8">Acts on ADP-mannose and ADP-glucose as well as ADP-ribose. Prevents glycogen biosynthesis. The reaction catalyzed by this enzyme is a limiting step of the gluconeogenic process.</text>
</comment>
<accession>A0A1G7FE42</accession>
<evidence type="ECO:0000256" key="5">
    <source>
        <dbReference type="ARBA" id="ARBA00022723"/>
    </source>
</evidence>
<feature type="binding site" evidence="13">
    <location>
        <position position="251"/>
    </location>
    <ligand>
        <name>Mg(2+)</name>
        <dbReference type="ChEBI" id="CHEBI:18420"/>
        <label>1</label>
    </ligand>
</feature>
<evidence type="ECO:0000256" key="11">
    <source>
        <dbReference type="ARBA" id="ARBA00033056"/>
    </source>
</evidence>
<dbReference type="InterPro" id="IPR004385">
    <property type="entry name" value="NDP_pyrophosphatase"/>
</dbReference>
<evidence type="ECO:0000313" key="17">
    <source>
        <dbReference type="Proteomes" id="UP000182284"/>
    </source>
</evidence>
<evidence type="ECO:0000256" key="2">
    <source>
        <dbReference type="ARBA" id="ARBA00007482"/>
    </source>
</evidence>
<evidence type="ECO:0000256" key="6">
    <source>
        <dbReference type="ARBA" id="ARBA00022801"/>
    </source>
</evidence>
<dbReference type="NCBIfam" id="TIGR00052">
    <property type="entry name" value="nudix-type nucleoside diphosphatase, YffH/AdpP family"/>
    <property type="match status" value="1"/>
</dbReference>
<keyword evidence="7 13" id="KW-0460">Magnesium</keyword>
<evidence type="ECO:0000256" key="10">
    <source>
        <dbReference type="ARBA" id="ARBA00030308"/>
    </source>
</evidence>
<evidence type="ECO:0000256" key="8">
    <source>
        <dbReference type="ARBA" id="ARBA00025164"/>
    </source>
</evidence>
<evidence type="ECO:0000256" key="13">
    <source>
        <dbReference type="PIRSR" id="PIRSR604385-2"/>
    </source>
</evidence>
<organism evidence="16 17">
    <name type="scientific">Celeribacter baekdonensis</name>
    <dbReference type="NCBI Taxonomy" id="875171"/>
    <lineage>
        <taxon>Bacteria</taxon>
        <taxon>Pseudomonadati</taxon>
        <taxon>Pseudomonadota</taxon>
        <taxon>Alphaproteobacteria</taxon>
        <taxon>Rhodobacterales</taxon>
        <taxon>Roseobacteraceae</taxon>
        <taxon>Celeribacter</taxon>
    </lineage>
</organism>
<dbReference type="GO" id="GO:0006753">
    <property type="term" value="P:nucleoside phosphate metabolic process"/>
    <property type="evidence" value="ECO:0007669"/>
    <property type="project" value="TreeGrafter"/>
</dbReference>
<keyword evidence="5 13" id="KW-0479">Metal-binding</keyword>
<proteinExistence type="inferred from homology"/>
<dbReference type="SUPFAM" id="SSF55811">
    <property type="entry name" value="Nudix"/>
    <property type="match status" value="1"/>
</dbReference>
<evidence type="ECO:0000313" key="16">
    <source>
        <dbReference type="EMBL" id="SDE74203.1"/>
    </source>
</evidence>
<dbReference type="Gene3D" id="3.90.79.10">
    <property type="entry name" value="Nucleoside Triphosphate Pyrophosphohydrolase"/>
    <property type="match status" value="1"/>
</dbReference>
<evidence type="ECO:0000256" key="4">
    <source>
        <dbReference type="ARBA" id="ARBA00013297"/>
    </source>
</evidence>
<keyword evidence="6" id="KW-0378">Hydrolase</keyword>
<evidence type="ECO:0000259" key="15">
    <source>
        <dbReference type="PROSITE" id="PS51462"/>
    </source>
</evidence>
<comment type="similarity">
    <text evidence="2">Belongs to the Nudix hydrolase family. NudF subfamily.</text>
</comment>
<dbReference type="PROSITE" id="PS51462">
    <property type="entry name" value="NUDIX"/>
    <property type="match status" value="1"/>
</dbReference>
<dbReference type="GO" id="GO:0047631">
    <property type="term" value="F:ADP-ribose diphosphatase activity"/>
    <property type="evidence" value="ECO:0007669"/>
    <property type="project" value="UniProtKB-EC"/>
</dbReference>
<dbReference type="InterPro" id="IPR020084">
    <property type="entry name" value="NUDIX_hydrolase_CS"/>
</dbReference>
<dbReference type="EMBL" id="FNBL01000001">
    <property type="protein sequence ID" value="SDE74203.1"/>
    <property type="molecule type" value="Genomic_DNA"/>
</dbReference>
<feature type="binding site" evidence="13">
    <location>
        <position position="198"/>
    </location>
    <ligand>
        <name>Mg(2+)</name>
        <dbReference type="ChEBI" id="CHEBI:18420"/>
        <label>1</label>
    </ligand>
</feature>
<dbReference type="AlphaFoldDB" id="A0A1G7FE42"/>
<dbReference type="InterPro" id="IPR000086">
    <property type="entry name" value="NUDIX_hydrolase_dom"/>
</dbReference>
<gene>
    <name evidence="16" type="ORF">SAMN04488117_10147</name>
</gene>
<comment type="cofactor">
    <cofactor evidence="1 13">
        <name>Mg(2+)</name>
        <dbReference type="ChEBI" id="CHEBI:18420"/>
    </cofactor>
</comment>
<reference evidence="16 17" key="1">
    <citation type="submission" date="2016-10" db="EMBL/GenBank/DDBJ databases">
        <authorList>
            <person name="de Groot N.N."/>
        </authorList>
    </citation>
    <scope>NUCLEOTIDE SEQUENCE [LARGE SCALE GENOMIC DNA]</scope>
    <source>
        <strain evidence="16 17">DSM 27375</strain>
    </source>
</reference>
<evidence type="ECO:0000256" key="14">
    <source>
        <dbReference type="PIRSR" id="PIRSR604385-3"/>
    </source>
</evidence>
<dbReference type="Pfam" id="PF00293">
    <property type="entry name" value="NUDIX"/>
    <property type="match status" value="1"/>
</dbReference>
<dbReference type="CDD" id="cd24155">
    <property type="entry name" value="NUDIX_ADPRase"/>
    <property type="match status" value="1"/>
</dbReference>
<feature type="domain" description="Nudix hydrolase" evidence="15">
    <location>
        <begin position="140"/>
        <end position="280"/>
    </location>
</feature>
<feature type="binding site" evidence="13">
    <location>
        <position position="182"/>
    </location>
    <ligand>
        <name>Mg(2+)</name>
        <dbReference type="ChEBI" id="CHEBI:18420"/>
        <label>1</label>
    </ligand>
</feature>
<dbReference type="Proteomes" id="UP000182284">
    <property type="component" value="Unassembled WGS sequence"/>
</dbReference>
<evidence type="ECO:0000256" key="12">
    <source>
        <dbReference type="ARBA" id="ARBA00049546"/>
    </source>
</evidence>